<dbReference type="Proteomes" id="UP001626628">
    <property type="component" value="Chromosome"/>
</dbReference>
<dbReference type="Gene3D" id="3.40.50.720">
    <property type="entry name" value="NAD(P)-binding Rossmann-like Domain"/>
    <property type="match status" value="1"/>
</dbReference>
<dbReference type="InterPro" id="IPR006115">
    <property type="entry name" value="6PGDH_NADP-bd"/>
</dbReference>
<dbReference type="EC" id="1.1.-.-" evidence="6"/>
<dbReference type="InterPro" id="IPR013328">
    <property type="entry name" value="6PGD_dom2"/>
</dbReference>
<gene>
    <name evidence="6" type="ORF">WAB15_13495</name>
</gene>
<accession>A0ABZ2QPV5</accession>
<dbReference type="EMBL" id="CP147982">
    <property type="protein sequence ID" value="WXK76927.1"/>
    <property type="molecule type" value="Genomic_DNA"/>
</dbReference>
<evidence type="ECO:0000256" key="2">
    <source>
        <dbReference type="ARBA" id="ARBA00023002"/>
    </source>
</evidence>
<dbReference type="Gene3D" id="1.10.1040.10">
    <property type="entry name" value="N-(1-d-carboxylethyl)-l-norvaline Dehydrogenase, domain 2"/>
    <property type="match status" value="1"/>
</dbReference>
<feature type="domain" description="3-hydroxyisobutyrate dehydrogenase-like NAD-binding" evidence="5">
    <location>
        <begin position="173"/>
        <end position="289"/>
    </location>
</feature>
<dbReference type="PIRSF" id="PIRSF000103">
    <property type="entry name" value="HIBADH"/>
    <property type="match status" value="1"/>
</dbReference>
<dbReference type="GO" id="GO:0016491">
    <property type="term" value="F:oxidoreductase activity"/>
    <property type="evidence" value="ECO:0007669"/>
    <property type="project" value="UniProtKB-KW"/>
</dbReference>
<dbReference type="PANTHER" id="PTHR43580:SF2">
    <property type="entry name" value="CYTOKINE-LIKE NUCLEAR FACTOR N-PAC"/>
    <property type="match status" value="1"/>
</dbReference>
<evidence type="ECO:0000259" key="4">
    <source>
        <dbReference type="Pfam" id="PF03446"/>
    </source>
</evidence>
<dbReference type="InterPro" id="IPR015815">
    <property type="entry name" value="HIBADH-related"/>
</dbReference>
<evidence type="ECO:0000313" key="6">
    <source>
        <dbReference type="EMBL" id="WXK76927.1"/>
    </source>
</evidence>
<dbReference type="InterPro" id="IPR029154">
    <property type="entry name" value="HIBADH-like_NADP-bd"/>
</dbReference>
<dbReference type="PANTHER" id="PTHR43580">
    <property type="entry name" value="OXIDOREDUCTASE GLYR1-RELATED"/>
    <property type="match status" value="1"/>
</dbReference>
<evidence type="ECO:0000313" key="7">
    <source>
        <dbReference type="Proteomes" id="UP001626628"/>
    </source>
</evidence>
<organism evidence="6 7">
    <name type="scientific">Streptomyces sirii</name>
    <dbReference type="NCBI Taxonomy" id="3127701"/>
    <lineage>
        <taxon>Bacteria</taxon>
        <taxon>Bacillati</taxon>
        <taxon>Actinomycetota</taxon>
        <taxon>Actinomycetes</taxon>
        <taxon>Kitasatosporales</taxon>
        <taxon>Streptomycetaceae</taxon>
        <taxon>Streptomyces</taxon>
    </lineage>
</organism>
<keyword evidence="3" id="KW-0520">NAD</keyword>
<dbReference type="InterPro" id="IPR008927">
    <property type="entry name" value="6-PGluconate_DH-like_C_sf"/>
</dbReference>
<protein>
    <submittedName>
        <fullName evidence="6">NAD(P)-dependent oxidoreductase</fullName>
        <ecNumber evidence="6">1.1.-.-</ecNumber>
    </submittedName>
</protein>
<reference evidence="6 7" key="1">
    <citation type="submission" date="2024-03" db="EMBL/GenBank/DDBJ databases">
        <title>The complete genome of Streptomyces sirii sp.nov.</title>
        <authorList>
            <person name="Zakalyukina Y.V."/>
            <person name="Belik A.R."/>
            <person name="Biryukov M.V."/>
            <person name="Baturina O.A."/>
            <person name="Kabilov M.R."/>
        </authorList>
    </citation>
    <scope>NUCLEOTIDE SEQUENCE [LARGE SCALE GENOMIC DNA]</scope>
    <source>
        <strain evidence="6 7">BP-8</strain>
    </source>
</reference>
<dbReference type="InterPro" id="IPR051265">
    <property type="entry name" value="HIBADH-related_NP60_sf"/>
</dbReference>
<dbReference type="SUPFAM" id="SSF48179">
    <property type="entry name" value="6-phosphogluconate dehydrogenase C-terminal domain-like"/>
    <property type="match status" value="1"/>
</dbReference>
<sequence>MADSNSSDTPSVAVLGTGIMGTAMARNLARAGLDVRAWNRTRAKAEPLAADGVRIGDTPADAVDGAEVVLTMLHDGDAVLDALRQAAPALRAGAVWLQTSTVGLQGVAPLARFADEHRLRLVDCPVLGTKAPAEKGELTILAAGPQEVRERAGQVFDIVGSATHWVGEDAASGAASRLKLVVNSWVLTLINGTGEALALAEGLGVDPRDFLAAVAGGALDVPYLRLKSELILSGNYPASFTVSAARKDARLITGAARDAGVRMDLAAAAAERFRRAEELGHGDEDGAAAYFASFDDQGLSPGTGEARP</sequence>
<comment type="similarity">
    <text evidence="1">Belongs to the HIBADH-related family.</text>
</comment>
<dbReference type="InterPro" id="IPR036291">
    <property type="entry name" value="NAD(P)-bd_dom_sf"/>
</dbReference>
<evidence type="ECO:0000256" key="1">
    <source>
        <dbReference type="ARBA" id="ARBA00009080"/>
    </source>
</evidence>
<dbReference type="Pfam" id="PF14833">
    <property type="entry name" value="NAD_binding_11"/>
    <property type="match status" value="1"/>
</dbReference>
<feature type="domain" description="6-phosphogluconate dehydrogenase NADP-binding" evidence="4">
    <location>
        <begin position="12"/>
        <end position="167"/>
    </location>
</feature>
<proteinExistence type="inferred from homology"/>
<name>A0ABZ2QPV5_9ACTN</name>
<evidence type="ECO:0000256" key="3">
    <source>
        <dbReference type="ARBA" id="ARBA00023027"/>
    </source>
</evidence>
<keyword evidence="7" id="KW-1185">Reference proteome</keyword>
<dbReference type="Pfam" id="PF03446">
    <property type="entry name" value="NAD_binding_2"/>
    <property type="match status" value="1"/>
</dbReference>
<keyword evidence="2 6" id="KW-0560">Oxidoreductase</keyword>
<evidence type="ECO:0000259" key="5">
    <source>
        <dbReference type="Pfam" id="PF14833"/>
    </source>
</evidence>
<dbReference type="SUPFAM" id="SSF51735">
    <property type="entry name" value="NAD(P)-binding Rossmann-fold domains"/>
    <property type="match status" value="1"/>
</dbReference>
<dbReference type="RefSeq" id="WP_399147918.1">
    <property type="nucleotide sequence ID" value="NZ_CP147982.1"/>
</dbReference>